<evidence type="ECO:0000313" key="2">
    <source>
        <dbReference type="Proteomes" id="UP001163064"/>
    </source>
</evidence>
<sequence length="27" mass="3428">RRLNRLRREEFDERFPGLLDLVLRDSR</sequence>
<keyword evidence="2" id="KW-1185">Reference proteome</keyword>
<gene>
    <name evidence="1" type="ORF">OFY01_26430</name>
</gene>
<dbReference type="EMBL" id="JAPHNL010000305">
    <property type="protein sequence ID" value="MCX3063232.1"/>
    <property type="molecule type" value="Genomic_DNA"/>
</dbReference>
<proteinExistence type="predicted"/>
<name>A0ABT3U1N9_9ACTN</name>
<accession>A0ABT3U1N9</accession>
<protein>
    <submittedName>
        <fullName evidence="1">Transcriptional regulator</fullName>
    </submittedName>
</protein>
<comment type="caution">
    <text evidence="1">The sequence shown here is derived from an EMBL/GenBank/DDBJ whole genome shotgun (WGS) entry which is preliminary data.</text>
</comment>
<evidence type="ECO:0000313" key="1">
    <source>
        <dbReference type="EMBL" id="MCX3063232.1"/>
    </source>
</evidence>
<feature type="non-terminal residue" evidence="1">
    <location>
        <position position="1"/>
    </location>
</feature>
<reference evidence="1" key="1">
    <citation type="submission" date="2022-10" db="EMBL/GenBank/DDBJ databases">
        <title>Streptomyces beihaiensis sp. nov., a chitin degrading actinobacterium, isolated from shrimp pond soil.</title>
        <authorList>
            <person name="Xie J."/>
            <person name="Shen N."/>
        </authorList>
    </citation>
    <scope>NUCLEOTIDE SEQUENCE</scope>
    <source>
        <strain evidence="1">GXMU-J5</strain>
    </source>
</reference>
<dbReference type="Proteomes" id="UP001163064">
    <property type="component" value="Unassembled WGS sequence"/>
</dbReference>
<organism evidence="1 2">
    <name type="scientific">Streptomyces beihaiensis</name>
    <dbReference type="NCBI Taxonomy" id="2984495"/>
    <lineage>
        <taxon>Bacteria</taxon>
        <taxon>Bacillati</taxon>
        <taxon>Actinomycetota</taxon>
        <taxon>Actinomycetes</taxon>
        <taxon>Kitasatosporales</taxon>
        <taxon>Streptomycetaceae</taxon>
        <taxon>Streptomyces</taxon>
    </lineage>
</organism>